<keyword evidence="4" id="KW-0175">Coiled coil</keyword>
<keyword evidence="2" id="KW-0488">Methylation</keyword>
<dbReference type="PANTHER" id="PTHR43804">
    <property type="entry name" value="LD18447P"/>
    <property type="match status" value="1"/>
</dbReference>
<dbReference type="InterPro" id="IPR050057">
    <property type="entry name" value="Prokaryotic/Mito_RF"/>
</dbReference>
<dbReference type="GO" id="GO:0003747">
    <property type="term" value="F:translation release factor activity"/>
    <property type="evidence" value="ECO:0007669"/>
    <property type="project" value="InterPro"/>
</dbReference>
<proteinExistence type="inferred from homology"/>
<name>A0A1F4YCU5_9BACT</name>
<feature type="coiled-coil region" evidence="4">
    <location>
        <begin position="1"/>
        <end position="46"/>
    </location>
</feature>
<keyword evidence="3" id="KW-0648">Protein biosynthesis</keyword>
<dbReference type="AlphaFoldDB" id="A0A1F4YCU5"/>
<accession>A0A1F4YCU5</accession>
<dbReference type="InterPro" id="IPR000352">
    <property type="entry name" value="Pep_chain_release_fac_I"/>
</dbReference>
<dbReference type="GO" id="GO:0005737">
    <property type="term" value="C:cytoplasm"/>
    <property type="evidence" value="ECO:0007669"/>
    <property type="project" value="UniProtKB-ARBA"/>
</dbReference>
<evidence type="ECO:0000313" key="6">
    <source>
        <dbReference type="EMBL" id="OGC91807.1"/>
    </source>
</evidence>
<dbReference type="InterPro" id="IPR045853">
    <property type="entry name" value="Pep_chain_release_fac_I_sf"/>
</dbReference>
<gene>
    <name evidence="6" type="ORF">A2876_04565</name>
</gene>
<dbReference type="Proteomes" id="UP000178176">
    <property type="component" value="Unassembled WGS sequence"/>
</dbReference>
<protein>
    <recommendedName>
        <fullName evidence="5">Peptide chain release factor domain-containing protein</fullName>
    </recommendedName>
</protein>
<organism evidence="6 7">
    <name type="scientific">Candidatus Amesbacteria bacterium RIFCSPHIGHO2_01_FULL_48_32b</name>
    <dbReference type="NCBI Taxonomy" id="1797253"/>
    <lineage>
        <taxon>Bacteria</taxon>
        <taxon>Candidatus Amesiibacteriota</taxon>
    </lineage>
</organism>
<evidence type="ECO:0000256" key="1">
    <source>
        <dbReference type="ARBA" id="ARBA00010835"/>
    </source>
</evidence>
<dbReference type="PANTHER" id="PTHR43804:SF7">
    <property type="entry name" value="LD18447P"/>
    <property type="match status" value="1"/>
</dbReference>
<evidence type="ECO:0000256" key="2">
    <source>
        <dbReference type="ARBA" id="ARBA00022481"/>
    </source>
</evidence>
<feature type="domain" description="Peptide chain release factor" evidence="5">
    <location>
        <begin position="14"/>
        <end position="116"/>
    </location>
</feature>
<reference evidence="6 7" key="1">
    <citation type="journal article" date="2016" name="Nat. Commun.">
        <title>Thousands of microbial genomes shed light on interconnected biogeochemical processes in an aquifer system.</title>
        <authorList>
            <person name="Anantharaman K."/>
            <person name="Brown C.T."/>
            <person name="Hug L.A."/>
            <person name="Sharon I."/>
            <person name="Castelle C.J."/>
            <person name="Probst A.J."/>
            <person name="Thomas B.C."/>
            <person name="Singh A."/>
            <person name="Wilkins M.J."/>
            <person name="Karaoz U."/>
            <person name="Brodie E.L."/>
            <person name="Williams K.H."/>
            <person name="Hubbard S.S."/>
            <person name="Banfield J.F."/>
        </authorList>
    </citation>
    <scope>NUCLEOTIDE SEQUENCE [LARGE SCALE GENOMIC DNA]</scope>
</reference>
<dbReference type="SMART" id="SM00937">
    <property type="entry name" value="PCRF"/>
    <property type="match status" value="1"/>
</dbReference>
<evidence type="ECO:0000259" key="5">
    <source>
        <dbReference type="SMART" id="SM00937"/>
    </source>
</evidence>
<evidence type="ECO:0000256" key="3">
    <source>
        <dbReference type="ARBA" id="ARBA00022917"/>
    </source>
</evidence>
<dbReference type="Pfam" id="PF00472">
    <property type="entry name" value="RF-1"/>
    <property type="match status" value="1"/>
</dbReference>
<evidence type="ECO:0000256" key="4">
    <source>
        <dbReference type="SAM" id="Coils"/>
    </source>
</evidence>
<evidence type="ECO:0000313" key="7">
    <source>
        <dbReference type="Proteomes" id="UP000178176"/>
    </source>
</evidence>
<dbReference type="EMBL" id="MEXH01000028">
    <property type="protein sequence ID" value="OGC91807.1"/>
    <property type="molecule type" value="Genomic_DNA"/>
</dbReference>
<dbReference type="Gene3D" id="3.30.70.1660">
    <property type="match status" value="1"/>
</dbReference>
<dbReference type="Gene3D" id="3.30.160.20">
    <property type="match status" value="1"/>
</dbReference>
<dbReference type="InterPro" id="IPR005139">
    <property type="entry name" value="PCRF"/>
</dbReference>
<comment type="similarity">
    <text evidence="1">Belongs to the prokaryotic/mitochondrial release factor family.</text>
</comment>
<sequence>MDYLRQELDKVEEKIREAEGLVLELGEVAQKEIDELKKRRDELKKIIEGDPQVKSFNSVILEVRPGVGGEEAKIWAEDLARMYTRFAQLHSFTVEQLDDGVIKITGKSIWGKLQYETGVHRVQRVPETEAQGRIHTSTASVVILPEVPESQIEIKEDDLVWEFTRGGGHGGQNVNKVATAVRLTHKPTGVIVQSRQERFQEQNRKIALELLRAQLWEIEEEKKRQVTKNQRLAIGRSMRAEKIRTYNYPQNRVTDHRIGKSWHKLDKILDGDLGEILEELGNAAAGV</sequence>
<comment type="caution">
    <text evidence="6">The sequence shown here is derived from an EMBL/GenBank/DDBJ whole genome shotgun (WGS) entry which is preliminary data.</text>
</comment>
<dbReference type="SUPFAM" id="SSF75620">
    <property type="entry name" value="Release factor"/>
    <property type="match status" value="1"/>
</dbReference>
<dbReference type="Pfam" id="PF03462">
    <property type="entry name" value="PCRF"/>
    <property type="match status" value="1"/>
</dbReference>